<reference evidence="14 15" key="1">
    <citation type="journal article" date="2019" name="Microorganisms">
        <title>Systematic Affiliation and Genome Analysis of Subtercola vilae DB165(T) with Particular Emphasis on Cold Adaptation of an Isolate from a High-Altitude Cold Volcano Lake.</title>
        <authorList>
            <person name="Villalobos A.S."/>
            <person name="Wiese J."/>
            <person name="Imhoff J.F."/>
            <person name="Dorador C."/>
            <person name="Keller A."/>
            <person name="Hentschel U."/>
        </authorList>
    </citation>
    <scope>NUCLEOTIDE SEQUENCE [LARGE SCALE GENOMIC DNA]</scope>
    <source>
        <strain evidence="14 15">DB165</strain>
    </source>
</reference>
<evidence type="ECO:0000256" key="11">
    <source>
        <dbReference type="SAM" id="Phobius"/>
    </source>
</evidence>
<gene>
    <name evidence="14" type="ORF">D4765_05220</name>
</gene>
<evidence type="ECO:0000313" key="14">
    <source>
        <dbReference type="EMBL" id="TIH38974.1"/>
    </source>
</evidence>
<dbReference type="Pfam" id="PF02518">
    <property type="entry name" value="HATPase_c"/>
    <property type="match status" value="1"/>
</dbReference>
<sequence>MKRWAASLAGRITLVTTAVAVVAVLVTGGVAFPLIRTAAVDQARSELAEQADAFSATPLASLTLEQRQRRLDGTSEGEVVVVSASGVVSGDTAGLVSAAVVARLVAGESVSLTLAAGAHPGTPEPVETGAASTAAATDRAAGRTLLEGRPIRDGGAIVLTRSLATVDAASGVALLRLGVALAAGLVFAVLLGLWLARRLSRPLAEAAITARRLAAGERNVPAPPAAARSASEVAEVTAALGTLDTALMTSETRQREFLLSVSHDIRSPLTALRGYAEALADGLVSPADLPTVGATLVSETERLNRFVSDLLELARLEADDFALDAHPFDLVALTRSAELAWRARCESDGIVLVFEASGRPAMGSTAAAVAETLTAVTDPQRVRQIIDGLVENAVRVTPAGASIVLAVGLERGVPFVEVRDGGPGLSADDLAVVFERGTLHAKYRDDRPVGSGLGLSIAARLAGRLGAELTAGSAPEGGASFRLLLPLSALS</sequence>
<accession>A0A4V4RFS0</accession>
<dbReference type="InterPro" id="IPR050428">
    <property type="entry name" value="TCS_sensor_his_kinase"/>
</dbReference>
<evidence type="ECO:0000256" key="8">
    <source>
        <dbReference type="ARBA" id="ARBA00022989"/>
    </source>
</evidence>
<dbReference type="GO" id="GO:0005886">
    <property type="term" value="C:plasma membrane"/>
    <property type="evidence" value="ECO:0007669"/>
    <property type="project" value="UniProtKB-SubCell"/>
</dbReference>
<evidence type="ECO:0000256" key="4">
    <source>
        <dbReference type="ARBA" id="ARBA00022553"/>
    </source>
</evidence>
<dbReference type="InterPro" id="IPR003594">
    <property type="entry name" value="HATPase_dom"/>
</dbReference>
<dbReference type="PROSITE" id="PS50109">
    <property type="entry name" value="HIS_KIN"/>
    <property type="match status" value="1"/>
</dbReference>
<evidence type="ECO:0000259" key="13">
    <source>
        <dbReference type="PROSITE" id="PS50885"/>
    </source>
</evidence>
<dbReference type="GO" id="GO:0000155">
    <property type="term" value="F:phosphorelay sensor kinase activity"/>
    <property type="evidence" value="ECO:0007669"/>
    <property type="project" value="InterPro"/>
</dbReference>
<comment type="catalytic activity">
    <reaction evidence="1">
        <text>ATP + protein L-histidine = ADP + protein N-phospho-L-histidine.</text>
        <dbReference type="EC" id="2.7.13.3"/>
    </reaction>
</comment>
<keyword evidence="6 11" id="KW-0812">Transmembrane</keyword>
<feature type="transmembrane region" description="Helical" evidence="11">
    <location>
        <begin position="173"/>
        <end position="196"/>
    </location>
</feature>
<dbReference type="Gene3D" id="1.10.287.130">
    <property type="match status" value="1"/>
</dbReference>
<evidence type="ECO:0000256" key="7">
    <source>
        <dbReference type="ARBA" id="ARBA00022777"/>
    </source>
</evidence>
<dbReference type="InterPro" id="IPR036890">
    <property type="entry name" value="HATPase_C_sf"/>
</dbReference>
<dbReference type="Gene3D" id="3.30.565.10">
    <property type="entry name" value="Histidine kinase-like ATPase, C-terminal domain"/>
    <property type="match status" value="1"/>
</dbReference>
<dbReference type="Pfam" id="PF00512">
    <property type="entry name" value="HisKA"/>
    <property type="match status" value="1"/>
</dbReference>
<proteinExistence type="predicted"/>
<dbReference type="InterPro" id="IPR003660">
    <property type="entry name" value="HAMP_dom"/>
</dbReference>
<dbReference type="OrthoDB" id="3190394at2"/>
<dbReference type="PROSITE" id="PS50885">
    <property type="entry name" value="HAMP"/>
    <property type="match status" value="1"/>
</dbReference>
<feature type="transmembrane region" description="Helical" evidence="11">
    <location>
        <begin position="12"/>
        <end position="35"/>
    </location>
</feature>
<dbReference type="CDD" id="cd00075">
    <property type="entry name" value="HATPase"/>
    <property type="match status" value="1"/>
</dbReference>
<dbReference type="InterPro" id="IPR004358">
    <property type="entry name" value="Sig_transdc_His_kin-like_C"/>
</dbReference>
<dbReference type="SUPFAM" id="SSF47384">
    <property type="entry name" value="Homodimeric domain of signal transducing histidine kinase"/>
    <property type="match status" value="1"/>
</dbReference>
<evidence type="ECO:0000256" key="6">
    <source>
        <dbReference type="ARBA" id="ARBA00022692"/>
    </source>
</evidence>
<dbReference type="SUPFAM" id="SSF55874">
    <property type="entry name" value="ATPase domain of HSP90 chaperone/DNA topoisomerase II/histidine kinase"/>
    <property type="match status" value="1"/>
</dbReference>
<dbReference type="Pfam" id="PF00672">
    <property type="entry name" value="HAMP"/>
    <property type="match status" value="1"/>
</dbReference>
<dbReference type="EC" id="2.7.13.3" evidence="3"/>
<dbReference type="AlphaFoldDB" id="A0A4V4RFS0"/>
<evidence type="ECO:0000256" key="10">
    <source>
        <dbReference type="ARBA" id="ARBA00023136"/>
    </source>
</evidence>
<feature type="domain" description="HAMP" evidence="13">
    <location>
        <begin position="197"/>
        <end position="252"/>
    </location>
</feature>
<keyword evidence="10 11" id="KW-0472">Membrane</keyword>
<organism evidence="14 15">
    <name type="scientific">Subtercola vilae</name>
    <dbReference type="NCBI Taxonomy" id="2056433"/>
    <lineage>
        <taxon>Bacteria</taxon>
        <taxon>Bacillati</taxon>
        <taxon>Actinomycetota</taxon>
        <taxon>Actinomycetes</taxon>
        <taxon>Micrococcales</taxon>
        <taxon>Microbacteriaceae</taxon>
        <taxon>Subtercola</taxon>
    </lineage>
</organism>
<dbReference type="InterPro" id="IPR036097">
    <property type="entry name" value="HisK_dim/P_sf"/>
</dbReference>
<evidence type="ECO:0000313" key="15">
    <source>
        <dbReference type="Proteomes" id="UP000306192"/>
    </source>
</evidence>
<evidence type="ECO:0000256" key="1">
    <source>
        <dbReference type="ARBA" id="ARBA00000085"/>
    </source>
</evidence>
<dbReference type="CDD" id="cd00082">
    <property type="entry name" value="HisKA"/>
    <property type="match status" value="1"/>
</dbReference>
<keyword evidence="15" id="KW-1185">Reference proteome</keyword>
<keyword evidence="5" id="KW-0808">Transferase</keyword>
<dbReference type="SMART" id="SM00387">
    <property type="entry name" value="HATPase_c"/>
    <property type="match status" value="1"/>
</dbReference>
<dbReference type="Proteomes" id="UP000306192">
    <property type="component" value="Unassembled WGS sequence"/>
</dbReference>
<dbReference type="PANTHER" id="PTHR45436">
    <property type="entry name" value="SENSOR HISTIDINE KINASE YKOH"/>
    <property type="match status" value="1"/>
</dbReference>
<protein>
    <recommendedName>
        <fullName evidence="3">histidine kinase</fullName>
        <ecNumber evidence="3">2.7.13.3</ecNumber>
    </recommendedName>
</protein>
<keyword evidence="8 11" id="KW-1133">Transmembrane helix</keyword>
<dbReference type="InterPro" id="IPR005467">
    <property type="entry name" value="His_kinase_dom"/>
</dbReference>
<evidence type="ECO:0000256" key="2">
    <source>
        <dbReference type="ARBA" id="ARBA00004236"/>
    </source>
</evidence>
<evidence type="ECO:0000256" key="9">
    <source>
        <dbReference type="ARBA" id="ARBA00023012"/>
    </source>
</evidence>
<keyword evidence="4" id="KW-0597">Phosphoprotein</keyword>
<dbReference type="RefSeq" id="WP_136641201.1">
    <property type="nucleotide sequence ID" value="NZ_QYRT01000007.1"/>
</dbReference>
<dbReference type="InterPro" id="IPR003661">
    <property type="entry name" value="HisK_dim/P_dom"/>
</dbReference>
<dbReference type="EMBL" id="QYRT01000007">
    <property type="protein sequence ID" value="TIH38974.1"/>
    <property type="molecule type" value="Genomic_DNA"/>
</dbReference>
<feature type="domain" description="Histidine kinase" evidence="12">
    <location>
        <begin position="260"/>
        <end position="489"/>
    </location>
</feature>
<evidence type="ECO:0000256" key="5">
    <source>
        <dbReference type="ARBA" id="ARBA00022679"/>
    </source>
</evidence>
<evidence type="ECO:0000256" key="3">
    <source>
        <dbReference type="ARBA" id="ARBA00012438"/>
    </source>
</evidence>
<keyword evidence="9" id="KW-0902">Two-component regulatory system</keyword>
<keyword evidence="7 14" id="KW-0418">Kinase</keyword>
<evidence type="ECO:0000259" key="12">
    <source>
        <dbReference type="PROSITE" id="PS50109"/>
    </source>
</evidence>
<comment type="caution">
    <text evidence="14">The sequence shown here is derived from an EMBL/GenBank/DDBJ whole genome shotgun (WGS) entry which is preliminary data.</text>
</comment>
<dbReference type="Gene3D" id="6.10.340.10">
    <property type="match status" value="1"/>
</dbReference>
<name>A0A4V4RFS0_9MICO</name>
<dbReference type="FunFam" id="1.10.287.130:FF:000001">
    <property type="entry name" value="Two-component sensor histidine kinase"/>
    <property type="match status" value="1"/>
</dbReference>
<dbReference type="PRINTS" id="PR00344">
    <property type="entry name" value="BCTRLSENSOR"/>
</dbReference>
<dbReference type="PANTHER" id="PTHR45436:SF5">
    <property type="entry name" value="SENSOR HISTIDINE KINASE TRCS"/>
    <property type="match status" value="1"/>
</dbReference>
<comment type="subcellular location">
    <subcellularLocation>
        <location evidence="2">Cell membrane</location>
    </subcellularLocation>
</comment>
<dbReference type="SMART" id="SM00388">
    <property type="entry name" value="HisKA"/>
    <property type="match status" value="1"/>
</dbReference>